<dbReference type="Proteomes" id="UP001527882">
    <property type="component" value="Unassembled WGS sequence"/>
</dbReference>
<organism evidence="2 3">
    <name type="scientific">Paenibacillus gyeongsangnamensis</name>
    <dbReference type="NCBI Taxonomy" id="3388067"/>
    <lineage>
        <taxon>Bacteria</taxon>
        <taxon>Bacillati</taxon>
        <taxon>Bacillota</taxon>
        <taxon>Bacilli</taxon>
        <taxon>Bacillales</taxon>
        <taxon>Paenibacillaceae</taxon>
        <taxon>Paenibacillus</taxon>
    </lineage>
</organism>
<keyword evidence="1" id="KW-0472">Membrane</keyword>
<comment type="caution">
    <text evidence="2">The sequence shown here is derived from an EMBL/GenBank/DDBJ whole genome shotgun (WGS) entry which is preliminary data.</text>
</comment>
<evidence type="ECO:0000313" key="3">
    <source>
        <dbReference type="Proteomes" id="UP001527882"/>
    </source>
</evidence>
<keyword evidence="1" id="KW-0812">Transmembrane</keyword>
<protein>
    <submittedName>
        <fullName evidence="2">Spore germination protein GerPE</fullName>
    </submittedName>
</protein>
<sequence>MNRGPLRTSLVGQVFVDNVIFASSVFAGDMVEFSPKATVLAIQREVPNFYGDEGDLSHFPIFTADIPVPVRLTSTKLEIIQTSPFIRVGGVYIIAISTSALFHIGANRSIRAESRIKHIRHLLTGERAPI</sequence>
<dbReference type="Pfam" id="PF10970">
    <property type="entry name" value="GerPE"/>
    <property type="match status" value="1"/>
</dbReference>
<dbReference type="InterPro" id="IPR024496">
    <property type="entry name" value="Spore_germ_GerPE"/>
</dbReference>
<keyword evidence="1" id="KW-1133">Transmembrane helix</keyword>
<reference evidence="2 3" key="1">
    <citation type="submission" date="2022-12" db="EMBL/GenBank/DDBJ databases">
        <title>Draft genome sequence of Paenibacillus sp. dW9.</title>
        <authorList>
            <person name="Choi E.-W."/>
            <person name="Kim D.-U."/>
        </authorList>
    </citation>
    <scope>NUCLEOTIDE SEQUENCE [LARGE SCALE GENOMIC DNA]</scope>
    <source>
        <strain evidence="3">dW9</strain>
    </source>
</reference>
<name>A0ABT4Q393_9BACL</name>
<proteinExistence type="predicted"/>
<evidence type="ECO:0000313" key="2">
    <source>
        <dbReference type="EMBL" id="MCZ8511306.1"/>
    </source>
</evidence>
<evidence type="ECO:0000256" key="1">
    <source>
        <dbReference type="SAM" id="Phobius"/>
    </source>
</evidence>
<keyword evidence="3" id="KW-1185">Reference proteome</keyword>
<feature type="transmembrane region" description="Helical" evidence="1">
    <location>
        <begin position="85"/>
        <end position="106"/>
    </location>
</feature>
<dbReference type="EMBL" id="JAQAGZ010000001">
    <property type="protein sequence ID" value="MCZ8511306.1"/>
    <property type="molecule type" value="Genomic_DNA"/>
</dbReference>
<accession>A0ABT4Q393</accession>
<gene>
    <name evidence="2" type="ORF">O9H85_02405</name>
</gene>
<dbReference type="RefSeq" id="WP_269879665.1">
    <property type="nucleotide sequence ID" value="NZ_JAQAGZ010000001.1"/>
</dbReference>